<name>A0A411YEJ5_9ACTN</name>
<dbReference type="AlphaFoldDB" id="A0A411YEJ5"/>
<keyword evidence="2" id="KW-1133">Transmembrane helix</keyword>
<gene>
    <name evidence="3" type="ORF">ER308_08110</name>
</gene>
<dbReference type="OrthoDB" id="5241786at2"/>
<keyword evidence="4" id="KW-1185">Reference proteome</keyword>
<evidence type="ECO:0000313" key="4">
    <source>
        <dbReference type="Proteomes" id="UP000291469"/>
    </source>
</evidence>
<feature type="region of interest" description="Disordered" evidence="1">
    <location>
        <begin position="1"/>
        <end position="53"/>
    </location>
</feature>
<keyword evidence="2" id="KW-0472">Membrane</keyword>
<sequence>MTDPPPSDGPEELDPPDRPARPGGNGRRGEQNAHNGQAAPATPRRRPWPRRREDGPPVPALLLRGLAAMFLVSLAVAALTVGAFTWLDGAEAHVVTDDAMTGALERGDVALVQPAGAISEGIVVRWVDDRGAAHVHRVVREGEALRMIADRHRSPVAEINADRVTGVVDRRVPWAGAPLVWLAEGSVGRLGAFLLLCAAAIGTIAAVPLRPGVIGERDLPPGDGSENANAPGDARRGPRVPA</sequence>
<reference evidence="3 4" key="1">
    <citation type="submission" date="2019-01" db="EMBL/GenBank/DDBJ databases">
        <title>Egibacter rhizosphaerae EGI 80759T.</title>
        <authorList>
            <person name="Chen D.-D."/>
            <person name="Tian Y."/>
            <person name="Jiao J.-Y."/>
            <person name="Zhang X.-T."/>
            <person name="Zhang Y.-G."/>
            <person name="Zhang Y."/>
            <person name="Xiao M."/>
            <person name="Shu W.-S."/>
            <person name="Li W.-J."/>
        </authorList>
    </citation>
    <scope>NUCLEOTIDE SEQUENCE [LARGE SCALE GENOMIC DNA]</scope>
    <source>
        <strain evidence="3 4">EGI 80759</strain>
    </source>
</reference>
<dbReference type="KEGG" id="erz:ER308_08110"/>
<evidence type="ECO:0008006" key="5">
    <source>
        <dbReference type="Google" id="ProtNLM"/>
    </source>
</evidence>
<organism evidence="3 4">
    <name type="scientific">Egibacter rhizosphaerae</name>
    <dbReference type="NCBI Taxonomy" id="1670831"/>
    <lineage>
        <taxon>Bacteria</taxon>
        <taxon>Bacillati</taxon>
        <taxon>Actinomycetota</taxon>
        <taxon>Nitriliruptoria</taxon>
        <taxon>Egibacterales</taxon>
        <taxon>Egibacteraceae</taxon>
        <taxon>Egibacter</taxon>
    </lineage>
</organism>
<accession>A0A411YEJ5</accession>
<keyword evidence="2" id="KW-0812">Transmembrane</keyword>
<protein>
    <recommendedName>
        <fullName evidence="5">Signal peptidase I</fullName>
    </recommendedName>
</protein>
<feature type="transmembrane region" description="Helical" evidence="2">
    <location>
        <begin position="61"/>
        <end position="87"/>
    </location>
</feature>
<feature type="transmembrane region" description="Helical" evidence="2">
    <location>
        <begin position="190"/>
        <end position="209"/>
    </location>
</feature>
<dbReference type="CDD" id="cd06462">
    <property type="entry name" value="Peptidase_S24_S26"/>
    <property type="match status" value="1"/>
</dbReference>
<proteinExistence type="predicted"/>
<evidence type="ECO:0000256" key="1">
    <source>
        <dbReference type="SAM" id="MobiDB-lite"/>
    </source>
</evidence>
<dbReference type="Proteomes" id="UP000291469">
    <property type="component" value="Chromosome"/>
</dbReference>
<dbReference type="RefSeq" id="WP_131154514.1">
    <property type="nucleotide sequence ID" value="NZ_CP036402.1"/>
</dbReference>
<dbReference type="EMBL" id="CP036402">
    <property type="protein sequence ID" value="QBI19517.1"/>
    <property type="molecule type" value="Genomic_DNA"/>
</dbReference>
<evidence type="ECO:0000313" key="3">
    <source>
        <dbReference type="EMBL" id="QBI19517.1"/>
    </source>
</evidence>
<evidence type="ECO:0000256" key="2">
    <source>
        <dbReference type="SAM" id="Phobius"/>
    </source>
</evidence>
<feature type="region of interest" description="Disordered" evidence="1">
    <location>
        <begin position="217"/>
        <end position="242"/>
    </location>
</feature>